<dbReference type="Gene3D" id="3.30.40.10">
    <property type="entry name" value="Zinc/RING finger domain, C3HC4 (zinc finger)"/>
    <property type="match status" value="1"/>
</dbReference>
<dbReference type="PANTHER" id="PTHR46462">
    <property type="entry name" value="UPSET, ISOFORM A"/>
    <property type="match status" value="1"/>
</dbReference>
<dbReference type="InterPro" id="IPR011011">
    <property type="entry name" value="Znf_FYVE_PHD"/>
</dbReference>
<dbReference type="Proteomes" id="UP001215280">
    <property type="component" value="Unassembled WGS sequence"/>
</dbReference>
<feature type="region of interest" description="Disordered" evidence="6">
    <location>
        <begin position="92"/>
        <end position="120"/>
    </location>
</feature>
<dbReference type="InterPro" id="IPR019787">
    <property type="entry name" value="Znf_PHD-finger"/>
</dbReference>
<sequence>MGGGRPRARDAGADAGFLGAGGIEVIGGRREEEEGGDEIRCRCGSSADDGFSIACDVCGRWCHAACFGISKESVPEEWACWMCVARHPHVGANGSSKSRRRGSVRASTVEPSPPMGKGDELAEDEKAQYVALEEDVVPHASTQRKLRAYAAQWRGVSAISTSPPPAPAHTSSSTTYHTPFVFPAPPPAHPTSLHPLPLPSPILPPSFALHAAAPAPPATFLAKYPSVITPSSAYLRDPLSGYAHMGVPKRFVHIVGPPLEVALDARGRGGRGRWVRSGCWPNAEVRAYVCPGAGERDARGRGSGRQAREREDEARTHFGIFATRALREGEEIVVGWEWDDGNAVHRVGEVAGHGEHGYVLSFSSSYSLSFWPPCAFPPDSPSPFLPSSRSVHSSAHLPIFSRVVYIPPSLPAIPPFHFHSLPS</sequence>
<dbReference type="SMART" id="SM00249">
    <property type="entry name" value="PHD"/>
    <property type="match status" value="1"/>
</dbReference>
<dbReference type="GO" id="GO:0008270">
    <property type="term" value="F:zinc ion binding"/>
    <property type="evidence" value="ECO:0007669"/>
    <property type="project" value="UniProtKB-KW"/>
</dbReference>
<keyword evidence="2 5" id="KW-0863">Zinc-finger</keyword>
<keyword evidence="3" id="KW-0862">Zinc</keyword>
<dbReference type="GO" id="GO:0006355">
    <property type="term" value="P:regulation of DNA-templated transcription"/>
    <property type="evidence" value="ECO:0007669"/>
    <property type="project" value="TreeGrafter"/>
</dbReference>
<dbReference type="GO" id="GO:0034967">
    <property type="term" value="C:Set3 complex"/>
    <property type="evidence" value="ECO:0007669"/>
    <property type="project" value="TreeGrafter"/>
</dbReference>
<accession>A0AAD7N4R1</accession>
<dbReference type="GO" id="GO:0006325">
    <property type="term" value="P:chromatin organization"/>
    <property type="evidence" value="ECO:0007669"/>
    <property type="project" value="UniProtKB-KW"/>
</dbReference>
<evidence type="ECO:0000256" key="3">
    <source>
        <dbReference type="ARBA" id="ARBA00022833"/>
    </source>
</evidence>
<dbReference type="InterPro" id="IPR046341">
    <property type="entry name" value="SET_dom_sf"/>
</dbReference>
<dbReference type="Pfam" id="PF20826">
    <property type="entry name" value="PHD_5"/>
    <property type="match status" value="1"/>
</dbReference>
<evidence type="ECO:0000313" key="9">
    <source>
        <dbReference type="Proteomes" id="UP001215280"/>
    </source>
</evidence>
<dbReference type="InterPro" id="IPR001965">
    <property type="entry name" value="Znf_PHD"/>
</dbReference>
<dbReference type="InterPro" id="IPR013083">
    <property type="entry name" value="Znf_RING/FYVE/PHD"/>
</dbReference>
<evidence type="ECO:0000256" key="5">
    <source>
        <dbReference type="PROSITE-ProRule" id="PRU00146"/>
    </source>
</evidence>
<dbReference type="Gene3D" id="2.170.270.10">
    <property type="entry name" value="SET domain"/>
    <property type="match status" value="1"/>
</dbReference>
<dbReference type="GO" id="GO:0070210">
    <property type="term" value="C:Rpd3L-Expanded complex"/>
    <property type="evidence" value="ECO:0007669"/>
    <property type="project" value="TreeGrafter"/>
</dbReference>
<evidence type="ECO:0000256" key="2">
    <source>
        <dbReference type="ARBA" id="ARBA00022771"/>
    </source>
</evidence>
<dbReference type="EMBL" id="JARJLG010000102">
    <property type="protein sequence ID" value="KAJ7745529.1"/>
    <property type="molecule type" value="Genomic_DNA"/>
</dbReference>
<evidence type="ECO:0000313" key="8">
    <source>
        <dbReference type="EMBL" id="KAJ7745529.1"/>
    </source>
</evidence>
<evidence type="ECO:0000256" key="6">
    <source>
        <dbReference type="SAM" id="MobiDB-lite"/>
    </source>
</evidence>
<dbReference type="InterPro" id="IPR001214">
    <property type="entry name" value="SET_dom"/>
</dbReference>
<protein>
    <recommendedName>
        <fullName evidence="7">PHD-type domain-containing protein</fullName>
    </recommendedName>
</protein>
<dbReference type="PROSITE" id="PS50016">
    <property type="entry name" value="ZF_PHD_2"/>
    <property type="match status" value="1"/>
</dbReference>
<evidence type="ECO:0000256" key="1">
    <source>
        <dbReference type="ARBA" id="ARBA00022723"/>
    </source>
</evidence>
<dbReference type="SUPFAM" id="SSF57903">
    <property type="entry name" value="FYVE/PHD zinc finger"/>
    <property type="match status" value="1"/>
</dbReference>
<keyword evidence="4" id="KW-0156">Chromatin regulator</keyword>
<keyword evidence="9" id="KW-1185">Reference proteome</keyword>
<evidence type="ECO:0000259" key="7">
    <source>
        <dbReference type="PROSITE" id="PS50016"/>
    </source>
</evidence>
<proteinExistence type="predicted"/>
<evidence type="ECO:0000256" key="4">
    <source>
        <dbReference type="ARBA" id="ARBA00022853"/>
    </source>
</evidence>
<keyword evidence="1" id="KW-0479">Metal-binding</keyword>
<name>A0AAD7N4R1_9AGAR</name>
<dbReference type="PANTHER" id="PTHR46462:SF3">
    <property type="entry name" value="UPSET, ISOFORM A"/>
    <property type="match status" value="1"/>
</dbReference>
<feature type="domain" description="PHD-type" evidence="7">
    <location>
        <begin position="38"/>
        <end position="86"/>
    </location>
</feature>
<dbReference type="SMART" id="SM00317">
    <property type="entry name" value="SET"/>
    <property type="match status" value="1"/>
</dbReference>
<organism evidence="8 9">
    <name type="scientific">Mycena maculata</name>
    <dbReference type="NCBI Taxonomy" id="230809"/>
    <lineage>
        <taxon>Eukaryota</taxon>
        <taxon>Fungi</taxon>
        <taxon>Dikarya</taxon>
        <taxon>Basidiomycota</taxon>
        <taxon>Agaricomycotina</taxon>
        <taxon>Agaricomycetes</taxon>
        <taxon>Agaricomycetidae</taxon>
        <taxon>Agaricales</taxon>
        <taxon>Marasmiineae</taxon>
        <taxon>Mycenaceae</taxon>
        <taxon>Mycena</taxon>
    </lineage>
</organism>
<comment type="caution">
    <text evidence="8">The sequence shown here is derived from an EMBL/GenBank/DDBJ whole genome shotgun (WGS) entry which is preliminary data.</text>
</comment>
<gene>
    <name evidence="8" type="ORF">DFH07DRAFT_748821</name>
</gene>
<dbReference type="SUPFAM" id="SSF82199">
    <property type="entry name" value="SET domain"/>
    <property type="match status" value="1"/>
</dbReference>
<reference evidence="8" key="1">
    <citation type="submission" date="2023-03" db="EMBL/GenBank/DDBJ databases">
        <title>Massive genome expansion in bonnet fungi (Mycena s.s.) driven by repeated elements and novel gene families across ecological guilds.</title>
        <authorList>
            <consortium name="Lawrence Berkeley National Laboratory"/>
            <person name="Harder C.B."/>
            <person name="Miyauchi S."/>
            <person name="Viragh M."/>
            <person name="Kuo A."/>
            <person name="Thoen E."/>
            <person name="Andreopoulos B."/>
            <person name="Lu D."/>
            <person name="Skrede I."/>
            <person name="Drula E."/>
            <person name="Henrissat B."/>
            <person name="Morin E."/>
            <person name="Kohler A."/>
            <person name="Barry K."/>
            <person name="LaButti K."/>
            <person name="Morin E."/>
            <person name="Salamov A."/>
            <person name="Lipzen A."/>
            <person name="Mereny Z."/>
            <person name="Hegedus B."/>
            <person name="Baldrian P."/>
            <person name="Stursova M."/>
            <person name="Weitz H."/>
            <person name="Taylor A."/>
            <person name="Grigoriev I.V."/>
            <person name="Nagy L.G."/>
            <person name="Martin F."/>
            <person name="Kauserud H."/>
        </authorList>
    </citation>
    <scope>NUCLEOTIDE SEQUENCE</scope>
    <source>
        <strain evidence="8">CBHHK188m</strain>
    </source>
</reference>
<dbReference type="AlphaFoldDB" id="A0AAD7N4R1"/>